<evidence type="ECO:0000313" key="2">
    <source>
        <dbReference type="EMBL" id="EGG19192.1"/>
    </source>
</evidence>
<dbReference type="EMBL" id="GL883016">
    <property type="protein sequence ID" value="EGG19192.1"/>
    <property type="molecule type" value="Genomic_DNA"/>
</dbReference>
<dbReference type="KEGG" id="dfa:DFA_02440"/>
<gene>
    <name evidence="2" type="ORF">DFA_02440</name>
</gene>
<feature type="region of interest" description="Disordered" evidence="1">
    <location>
        <begin position="58"/>
        <end position="81"/>
    </location>
</feature>
<protein>
    <submittedName>
        <fullName evidence="2">Uncharacterized protein</fullName>
    </submittedName>
</protein>
<reference evidence="3" key="1">
    <citation type="journal article" date="2011" name="Genome Res.">
        <title>Phylogeny-wide analysis of social amoeba genomes highlights ancient origins for complex intercellular communication.</title>
        <authorList>
            <person name="Heidel A.J."/>
            <person name="Lawal H.M."/>
            <person name="Felder M."/>
            <person name="Schilde C."/>
            <person name="Helps N.R."/>
            <person name="Tunggal B."/>
            <person name="Rivero F."/>
            <person name="John U."/>
            <person name="Schleicher M."/>
            <person name="Eichinger L."/>
            <person name="Platzer M."/>
            <person name="Noegel A.A."/>
            <person name="Schaap P."/>
            <person name="Gloeckner G."/>
        </authorList>
    </citation>
    <scope>NUCLEOTIDE SEQUENCE [LARGE SCALE GENOMIC DNA]</scope>
    <source>
        <strain evidence="3">SH3</strain>
    </source>
</reference>
<dbReference type="RefSeq" id="XP_004366825.1">
    <property type="nucleotide sequence ID" value="XM_004366768.1"/>
</dbReference>
<sequence>MIETTNVVHKGLILFGWFVNNQREESNTSNIIMKSNSRVYQLREIKLKMEDNSNLSDIDSYSSDSSSYSSDSSSEDEKKKKKKIKKKIGVNQIDLDSEYTKEELKGCLVSTLRQICNVRKIYCPSSIKKKDAINLITDNQEQKKKLKQLEVVTKQYHVGTVNYALPIYLIIKIFKYIWDELLDQSMVVDLSLPKLTDRRSRFRMALYLASINKQLFNVVSTFTSSFRITYKDLMHMTSVSWNVIKRPSTVSMDHHDFDNIFFTKNPSVRITETFSSVTKLKINYGGSGGIIRKTSFVQMGNILQGLVSFKAGKIKLENGHYQVLASLPTLVKIDIKEIYNPDSAGDLVKLLNHPVVKLIMPSKYDYGLDSNPIVKDSIVKFEAAFFKKEYKSLRNKRKLERDGWITLLSSFASLTILENRSKKNVKQNGDLDFEIAEKIKNPFFKYYIVRIQGLHTSNNIIESSTSQSTNTTTKPKKLTKKQIAEAAAQPLSLPPNQFQYLKEKWKGSAERKIWYIKLD</sequence>
<proteinExistence type="predicted"/>
<dbReference type="Proteomes" id="UP000007797">
    <property type="component" value="Unassembled WGS sequence"/>
</dbReference>
<dbReference type="GeneID" id="14871151"/>
<feature type="compositionally biased region" description="Low complexity" evidence="1">
    <location>
        <begin position="58"/>
        <end position="72"/>
    </location>
</feature>
<evidence type="ECO:0000313" key="3">
    <source>
        <dbReference type="Proteomes" id="UP000007797"/>
    </source>
</evidence>
<accession>F4PZG3</accession>
<organism evidence="2 3">
    <name type="scientific">Cavenderia fasciculata</name>
    <name type="common">Slime mold</name>
    <name type="synonym">Dictyostelium fasciculatum</name>
    <dbReference type="NCBI Taxonomy" id="261658"/>
    <lineage>
        <taxon>Eukaryota</taxon>
        <taxon>Amoebozoa</taxon>
        <taxon>Evosea</taxon>
        <taxon>Eumycetozoa</taxon>
        <taxon>Dictyostelia</taxon>
        <taxon>Acytosteliales</taxon>
        <taxon>Cavenderiaceae</taxon>
        <taxon>Cavenderia</taxon>
    </lineage>
</organism>
<keyword evidence="3" id="KW-1185">Reference proteome</keyword>
<dbReference type="AlphaFoldDB" id="F4PZG3"/>
<name>F4PZG3_CACFS</name>
<evidence type="ECO:0000256" key="1">
    <source>
        <dbReference type="SAM" id="MobiDB-lite"/>
    </source>
</evidence>